<dbReference type="AlphaFoldDB" id="A0A915PLI2"/>
<dbReference type="Proteomes" id="UP000887581">
    <property type="component" value="Unplaced"/>
</dbReference>
<organism evidence="1 2">
    <name type="scientific">Setaria digitata</name>
    <dbReference type="NCBI Taxonomy" id="48799"/>
    <lineage>
        <taxon>Eukaryota</taxon>
        <taxon>Metazoa</taxon>
        <taxon>Ecdysozoa</taxon>
        <taxon>Nematoda</taxon>
        <taxon>Chromadorea</taxon>
        <taxon>Rhabditida</taxon>
        <taxon>Spirurina</taxon>
        <taxon>Spiruromorpha</taxon>
        <taxon>Filarioidea</taxon>
        <taxon>Setariidae</taxon>
        <taxon>Setaria</taxon>
    </lineage>
</organism>
<reference evidence="2" key="1">
    <citation type="submission" date="2022-11" db="UniProtKB">
        <authorList>
            <consortium name="WormBaseParasite"/>
        </authorList>
    </citation>
    <scope>IDENTIFICATION</scope>
</reference>
<accession>A0A915PLI2</accession>
<dbReference type="WBParaSite" id="sdigi.contig14.g1404.t1">
    <property type="protein sequence ID" value="sdigi.contig14.g1404.t1"/>
    <property type="gene ID" value="sdigi.contig14.g1404"/>
</dbReference>
<proteinExistence type="predicted"/>
<keyword evidence="1" id="KW-1185">Reference proteome</keyword>
<protein>
    <submittedName>
        <fullName evidence="2">Uncharacterized protein</fullName>
    </submittedName>
</protein>
<name>A0A915PLI2_9BILA</name>
<evidence type="ECO:0000313" key="1">
    <source>
        <dbReference type="Proteomes" id="UP000887581"/>
    </source>
</evidence>
<evidence type="ECO:0000313" key="2">
    <source>
        <dbReference type="WBParaSite" id="sdigi.contig14.g1404.t1"/>
    </source>
</evidence>
<sequence>MTFIKVISDNSGSEEHSTYRWGYLWVDVRVARDVRLEQQPEHYRIKWRVIGHGFGAGAQLFQMVLNVEVRNGEM</sequence>